<evidence type="ECO:0000313" key="1">
    <source>
        <dbReference type="EMBL" id="PIK35071.1"/>
    </source>
</evidence>
<name>A0A2G8JH40_STIJA</name>
<dbReference type="InterPro" id="IPR032801">
    <property type="entry name" value="PXL2A/B/C"/>
</dbReference>
<dbReference type="STRING" id="307972.A0A2G8JH40"/>
<dbReference type="InterPro" id="IPR036249">
    <property type="entry name" value="Thioredoxin-like_sf"/>
</dbReference>
<dbReference type="AlphaFoldDB" id="A0A2G8JH40"/>
<evidence type="ECO:0000313" key="2">
    <source>
        <dbReference type="Proteomes" id="UP000230750"/>
    </source>
</evidence>
<protein>
    <submittedName>
        <fullName evidence="1">Uncharacterized protein</fullName>
    </submittedName>
</protein>
<dbReference type="Pfam" id="PF13911">
    <property type="entry name" value="AhpC-TSA_2"/>
    <property type="match status" value="1"/>
</dbReference>
<comment type="caution">
    <text evidence="1">The sequence shown here is derived from an EMBL/GenBank/DDBJ whole genome shotgun (WGS) entry which is preliminary data.</text>
</comment>
<dbReference type="Gene3D" id="3.40.30.10">
    <property type="entry name" value="Glutaredoxin"/>
    <property type="match status" value="1"/>
</dbReference>
<accession>A0A2G8JH40</accession>
<keyword evidence="2" id="KW-1185">Reference proteome</keyword>
<proteinExistence type="predicted"/>
<dbReference type="OrthoDB" id="40334at2759"/>
<reference evidence="1 2" key="1">
    <citation type="journal article" date="2017" name="PLoS Biol.">
        <title>The sea cucumber genome provides insights into morphological evolution and visceral regeneration.</title>
        <authorList>
            <person name="Zhang X."/>
            <person name="Sun L."/>
            <person name="Yuan J."/>
            <person name="Sun Y."/>
            <person name="Gao Y."/>
            <person name="Zhang L."/>
            <person name="Li S."/>
            <person name="Dai H."/>
            <person name="Hamel J.F."/>
            <person name="Liu C."/>
            <person name="Yu Y."/>
            <person name="Liu S."/>
            <person name="Lin W."/>
            <person name="Guo K."/>
            <person name="Jin S."/>
            <person name="Xu P."/>
            <person name="Storey K.B."/>
            <person name="Huan P."/>
            <person name="Zhang T."/>
            <person name="Zhou Y."/>
            <person name="Zhang J."/>
            <person name="Lin C."/>
            <person name="Li X."/>
            <person name="Xing L."/>
            <person name="Huo D."/>
            <person name="Sun M."/>
            <person name="Wang L."/>
            <person name="Mercier A."/>
            <person name="Li F."/>
            <person name="Yang H."/>
            <person name="Xiang J."/>
        </authorList>
    </citation>
    <scope>NUCLEOTIDE SEQUENCE [LARGE SCALE GENOMIC DNA]</scope>
    <source>
        <strain evidence="1">Shaxun</strain>
        <tissue evidence="1">Muscle</tissue>
    </source>
</reference>
<organism evidence="1 2">
    <name type="scientific">Stichopus japonicus</name>
    <name type="common">Sea cucumber</name>
    <dbReference type="NCBI Taxonomy" id="307972"/>
    <lineage>
        <taxon>Eukaryota</taxon>
        <taxon>Metazoa</taxon>
        <taxon>Echinodermata</taxon>
        <taxon>Eleutherozoa</taxon>
        <taxon>Echinozoa</taxon>
        <taxon>Holothuroidea</taxon>
        <taxon>Aspidochirotacea</taxon>
        <taxon>Aspidochirotida</taxon>
        <taxon>Stichopodidae</taxon>
        <taxon>Apostichopus</taxon>
    </lineage>
</organism>
<sequence length="400" mass="45190">MFFTFSLASYYASSYMVGNFTKFLAHERDLKRKPFNLESPVTGEDSCSLLCLKSECLLQGLPSNILVDHKNDPARIFLFPKGDLGITILPRVEQNNTPATLEKYHQDDTNSTWSGYTLTAYQYAFKSSTGPEQIQHSEETLTDSPEAFSNQGIWKLEAVSDIYAEAFKSMGISHREQFDKVFFLDKYKHDEGILELHKQMLKLESELDDLMKTLDKSMDGSLVNITRAIVGSKAPLEDDIQLWLVPNKRNHVIDLIDHVETLKEHKVKTIVISGGTFEAAQEWKVKASCPFDVLVDEGGKLFKAFGLGRSYVRGWSMNTATFFAEWRAAGIPSITNDFEPRDMDSLRLHLSSIWKTCFTSPAEMHAGKSSSGYRILFSDYVGGSGRDCPKMPNHTILEFI</sequence>
<dbReference type="Proteomes" id="UP000230750">
    <property type="component" value="Unassembled WGS sequence"/>
</dbReference>
<dbReference type="SUPFAM" id="SSF52833">
    <property type="entry name" value="Thioredoxin-like"/>
    <property type="match status" value="1"/>
</dbReference>
<dbReference type="EMBL" id="MRZV01001994">
    <property type="protein sequence ID" value="PIK35071.1"/>
    <property type="molecule type" value="Genomic_DNA"/>
</dbReference>
<gene>
    <name evidence="1" type="ORF">BSL78_28099</name>
</gene>